<dbReference type="HOGENOM" id="CLU_2530901_0_0_1"/>
<evidence type="ECO:0000313" key="2">
    <source>
        <dbReference type="EMBL" id="RHN63883.1"/>
    </source>
</evidence>
<dbReference type="EnsemblPlants" id="AES91429">
    <property type="protein sequence ID" value="AES91429"/>
    <property type="gene ID" value="MTR_4g113430"/>
</dbReference>
<name>G7JU87_MEDTR</name>
<organism evidence="1 4">
    <name type="scientific">Medicago truncatula</name>
    <name type="common">Barrel medic</name>
    <name type="synonym">Medicago tribuloides</name>
    <dbReference type="NCBI Taxonomy" id="3880"/>
    <lineage>
        <taxon>Eukaryota</taxon>
        <taxon>Viridiplantae</taxon>
        <taxon>Streptophyta</taxon>
        <taxon>Embryophyta</taxon>
        <taxon>Tracheophyta</taxon>
        <taxon>Spermatophyta</taxon>
        <taxon>Magnoliopsida</taxon>
        <taxon>eudicotyledons</taxon>
        <taxon>Gunneridae</taxon>
        <taxon>Pentapetalae</taxon>
        <taxon>rosids</taxon>
        <taxon>fabids</taxon>
        <taxon>Fabales</taxon>
        <taxon>Fabaceae</taxon>
        <taxon>Papilionoideae</taxon>
        <taxon>50 kb inversion clade</taxon>
        <taxon>NPAAA clade</taxon>
        <taxon>Hologalegina</taxon>
        <taxon>IRL clade</taxon>
        <taxon>Trifolieae</taxon>
        <taxon>Medicago</taxon>
    </lineage>
</organism>
<reference evidence="1 4" key="1">
    <citation type="journal article" date="2011" name="Nature">
        <title>The Medicago genome provides insight into the evolution of rhizobial symbioses.</title>
        <authorList>
            <person name="Young N.D."/>
            <person name="Debelle F."/>
            <person name="Oldroyd G.E."/>
            <person name="Geurts R."/>
            <person name="Cannon S.B."/>
            <person name="Udvardi M.K."/>
            <person name="Benedito V.A."/>
            <person name="Mayer K.F."/>
            <person name="Gouzy J."/>
            <person name="Schoof H."/>
            <person name="Van de Peer Y."/>
            <person name="Proost S."/>
            <person name="Cook D.R."/>
            <person name="Meyers B.C."/>
            <person name="Spannagl M."/>
            <person name="Cheung F."/>
            <person name="De Mita S."/>
            <person name="Krishnakumar V."/>
            <person name="Gundlach H."/>
            <person name="Zhou S."/>
            <person name="Mudge J."/>
            <person name="Bharti A.K."/>
            <person name="Murray J.D."/>
            <person name="Naoumkina M.A."/>
            <person name="Rosen B."/>
            <person name="Silverstein K.A."/>
            <person name="Tang H."/>
            <person name="Rombauts S."/>
            <person name="Zhao P.X."/>
            <person name="Zhou P."/>
            <person name="Barbe V."/>
            <person name="Bardou P."/>
            <person name="Bechner M."/>
            <person name="Bellec A."/>
            <person name="Berger A."/>
            <person name="Berges H."/>
            <person name="Bidwell S."/>
            <person name="Bisseling T."/>
            <person name="Choisne N."/>
            <person name="Couloux A."/>
            <person name="Denny R."/>
            <person name="Deshpande S."/>
            <person name="Dai X."/>
            <person name="Doyle J.J."/>
            <person name="Dudez A.M."/>
            <person name="Farmer A.D."/>
            <person name="Fouteau S."/>
            <person name="Franken C."/>
            <person name="Gibelin C."/>
            <person name="Gish J."/>
            <person name="Goldstein S."/>
            <person name="Gonzalez A.J."/>
            <person name="Green P.J."/>
            <person name="Hallab A."/>
            <person name="Hartog M."/>
            <person name="Hua A."/>
            <person name="Humphray S.J."/>
            <person name="Jeong D.H."/>
            <person name="Jing Y."/>
            <person name="Jocker A."/>
            <person name="Kenton S.M."/>
            <person name="Kim D.J."/>
            <person name="Klee K."/>
            <person name="Lai H."/>
            <person name="Lang C."/>
            <person name="Lin S."/>
            <person name="Macmil S.L."/>
            <person name="Magdelenat G."/>
            <person name="Matthews L."/>
            <person name="McCorrison J."/>
            <person name="Monaghan E.L."/>
            <person name="Mun J.H."/>
            <person name="Najar F.Z."/>
            <person name="Nicholson C."/>
            <person name="Noirot C."/>
            <person name="O'Bleness M."/>
            <person name="Paule C.R."/>
            <person name="Poulain J."/>
            <person name="Prion F."/>
            <person name="Qin B."/>
            <person name="Qu C."/>
            <person name="Retzel E.F."/>
            <person name="Riddle C."/>
            <person name="Sallet E."/>
            <person name="Samain S."/>
            <person name="Samson N."/>
            <person name="Sanders I."/>
            <person name="Saurat O."/>
            <person name="Scarpelli C."/>
            <person name="Schiex T."/>
            <person name="Segurens B."/>
            <person name="Severin A.J."/>
            <person name="Sherrier D.J."/>
            <person name="Shi R."/>
            <person name="Sims S."/>
            <person name="Singer S.R."/>
            <person name="Sinharoy S."/>
            <person name="Sterck L."/>
            <person name="Viollet A."/>
            <person name="Wang B.B."/>
            <person name="Wang K."/>
            <person name="Wang M."/>
            <person name="Wang X."/>
            <person name="Warfsmann J."/>
            <person name="Weissenbach J."/>
            <person name="White D.D."/>
            <person name="White J.D."/>
            <person name="Wiley G.B."/>
            <person name="Wincker P."/>
            <person name="Xing Y."/>
            <person name="Yang L."/>
            <person name="Yao Z."/>
            <person name="Ying F."/>
            <person name="Zhai J."/>
            <person name="Zhou L."/>
            <person name="Zuber A."/>
            <person name="Denarie J."/>
            <person name="Dixon R.A."/>
            <person name="May G.D."/>
            <person name="Schwartz D.C."/>
            <person name="Rogers J."/>
            <person name="Quetier F."/>
            <person name="Town C.D."/>
            <person name="Roe B.A."/>
        </authorList>
    </citation>
    <scope>NUCLEOTIDE SEQUENCE [LARGE SCALE GENOMIC DNA]</scope>
    <source>
        <strain evidence="1">A17</strain>
        <strain evidence="3 4">cv. Jemalong A17</strain>
    </source>
</reference>
<dbReference type="AlphaFoldDB" id="G7JU87"/>
<evidence type="ECO:0000313" key="1">
    <source>
        <dbReference type="EMBL" id="AES91429.1"/>
    </source>
</evidence>
<dbReference type="Gramene" id="rna26638">
    <property type="protein sequence ID" value="RHN63883.1"/>
    <property type="gene ID" value="gene26638"/>
</dbReference>
<evidence type="ECO:0000313" key="5">
    <source>
        <dbReference type="Proteomes" id="UP000265566"/>
    </source>
</evidence>
<gene>
    <name evidence="1" type="ordered locus">MTR_4g113430</name>
    <name evidence="2" type="ORF">MtrunA17_Chr4g0063101</name>
</gene>
<sequence length="84" mass="9858">MGLCKLKGKIDLLLGMRLVLATLRIRPSSQISPFFFYMLSHCFVFRNSSFWVMNWFWLRYCYSVSNRDSMGLRNSLKQFDSGGS</sequence>
<dbReference type="PaxDb" id="3880-AES91429"/>
<evidence type="ECO:0000313" key="3">
    <source>
        <dbReference type="EnsemblPlants" id="AES91429"/>
    </source>
</evidence>
<accession>G7JU87</accession>
<dbReference type="Proteomes" id="UP000002051">
    <property type="component" value="Chromosome 4"/>
</dbReference>
<reference evidence="2" key="5">
    <citation type="journal article" date="2018" name="Nat. Plants">
        <title>Whole-genome landscape of Medicago truncatula symbiotic genes.</title>
        <authorList>
            <person name="Pecrix Y."/>
            <person name="Gamas P."/>
            <person name="Carrere S."/>
        </authorList>
    </citation>
    <scope>NUCLEOTIDE SEQUENCE</scope>
    <source>
        <tissue evidence="2">Leaves</tissue>
    </source>
</reference>
<dbReference type="EMBL" id="PSQE01000004">
    <property type="protein sequence ID" value="RHN63883.1"/>
    <property type="molecule type" value="Genomic_DNA"/>
</dbReference>
<proteinExistence type="predicted"/>
<dbReference type="Proteomes" id="UP000265566">
    <property type="component" value="Chromosome 4"/>
</dbReference>
<keyword evidence="4" id="KW-1185">Reference proteome</keyword>
<dbReference type="EMBL" id="CM001220">
    <property type="protein sequence ID" value="AES91429.1"/>
    <property type="molecule type" value="Genomic_DNA"/>
</dbReference>
<evidence type="ECO:0000313" key="4">
    <source>
        <dbReference type="Proteomes" id="UP000002051"/>
    </source>
</evidence>
<protein>
    <submittedName>
        <fullName evidence="1 3">Uncharacterized protein</fullName>
    </submittedName>
</protein>
<reference evidence="3" key="3">
    <citation type="submission" date="2015-04" db="UniProtKB">
        <authorList>
            <consortium name="EnsemblPlants"/>
        </authorList>
    </citation>
    <scope>IDENTIFICATION</scope>
    <source>
        <strain evidence="3">cv. Jemalong A17</strain>
    </source>
</reference>
<reference evidence="1 4" key="2">
    <citation type="journal article" date="2014" name="BMC Genomics">
        <title>An improved genome release (version Mt4.0) for the model legume Medicago truncatula.</title>
        <authorList>
            <person name="Tang H."/>
            <person name="Krishnakumar V."/>
            <person name="Bidwell S."/>
            <person name="Rosen B."/>
            <person name="Chan A."/>
            <person name="Zhou S."/>
            <person name="Gentzbittel L."/>
            <person name="Childs K.L."/>
            <person name="Yandell M."/>
            <person name="Gundlach H."/>
            <person name="Mayer K.F."/>
            <person name="Schwartz D.C."/>
            <person name="Town C.D."/>
        </authorList>
    </citation>
    <scope>GENOME REANNOTATION</scope>
    <source>
        <strain evidence="3 4">cv. Jemalong A17</strain>
    </source>
</reference>
<reference evidence="5" key="4">
    <citation type="journal article" date="2018" name="Nat. Plants">
        <title>Whole-genome landscape of Medicago truncatula symbiotic genes.</title>
        <authorList>
            <person name="Pecrix Y."/>
            <person name="Staton S.E."/>
            <person name="Sallet E."/>
            <person name="Lelandais-Briere C."/>
            <person name="Moreau S."/>
            <person name="Carrere S."/>
            <person name="Blein T."/>
            <person name="Jardinaud M.F."/>
            <person name="Latrasse D."/>
            <person name="Zouine M."/>
            <person name="Zahm M."/>
            <person name="Kreplak J."/>
            <person name="Mayjonade B."/>
            <person name="Satge C."/>
            <person name="Perez M."/>
            <person name="Cauet S."/>
            <person name="Marande W."/>
            <person name="Chantry-Darmon C."/>
            <person name="Lopez-Roques C."/>
            <person name="Bouchez O."/>
            <person name="Berard A."/>
            <person name="Debelle F."/>
            <person name="Munos S."/>
            <person name="Bendahmane A."/>
            <person name="Berges H."/>
            <person name="Niebel A."/>
            <person name="Buitink J."/>
            <person name="Frugier F."/>
            <person name="Benhamed M."/>
            <person name="Crespi M."/>
            <person name="Gouzy J."/>
            <person name="Gamas P."/>
        </authorList>
    </citation>
    <scope>NUCLEOTIDE SEQUENCE [LARGE SCALE GENOMIC DNA]</scope>
    <source>
        <strain evidence="5">cv. Jemalong A17</strain>
    </source>
</reference>